<feature type="region of interest" description="Disordered" evidence="1">
    <location>
        <begin position="42"/>
        <end position="72"/>
    </location>
</feature>
<protein>
    <submittedName>
        <fullName evidence="3">Uncharacterized protein</fullName>
    </submittedName>
</protein>
<keyword evidence="2" id="KW-0732">Signal</keyword>
<dbReference type="EMBL" id="CP037954">
    <property type="protein sequence ID" value="QBO58383.1"/>
    <property type="molecule type" value="Genomic_DNA"/>
</dbReference>
<sequence>MKKSISILSFVLLFSSLSCRSVTDELGLPEIQQMETVSSAYFKRDSISSSQSAGGKDDEPPRKDLQQWRQQP</sequence>
<feature type="compositionally biased region" description="Basic and acidic residues" evidence="1">
    <location>
        <begin position="55"/>
        <end position="66"/>
    </location>
</feature>
<evidence type="ECO:0000256" key="1">
    <source>
        <dbReference type="SAM" id="MobiDB-lite"/>
    </source>
</evidence>
<dbReference type="AlphaFoldDB" id="A0A4P6ZFI7"/>
<feature type="signal peptide" evidence="2">
    <location>
        <begin position="1"/>
        <end position="20"/>
    </location>
</feature>
<dbReference type="KEGG" id="csal:NBC122_01568"/>
<gene>
    <name evidence="3" type="ORF">NBC122_01568</name>
</gene>
<evidence type="ECO:0000256" key="2">
    <source>
        <dbReference type="SAM" id="SignalP"/>
    </source>
</evidence>
<evidence type="ECO:0000313" key="3">
    <source>
        <dbReference type="EMBL" id="QBO58383.1"/>
    </source>
</evidence>
<organism evidence="3 4">
    <name type="scientific">Chryseobacterium salivictor</name>
    <dbReference type="NCBI Taxonomy" id="2547600"/>
    <lineage>
        <taxon>Bacteria</taxon>
        <taxon>Pseudomonadati</taxon>
        <taxon>Bacteroidota</taxon>
        <taxon>Flavobacteriia</taxon>
        <taxon>Flavobacteriales</taxon>
        <taxon>Weeksellaceae</taxon>
        <taxon>Chryseobacterium group</taxon>
        <taxon>Chryseobacterium</taxon>
    </lineage>
</organism>
<reference evidence="3 4" key="1">
    <citation type="submission" date="2019-03" db="EMBL/GenBank/DDBJ databases">
        <authorList>
            <person name="Kim H."/>
            <person name="Yu S.-M."/>
        </authorList>
    </citation>
    <scope>NUCLEOTIDE SEQUENCE [LARGE SCALE GENOMIC DNA]</scope>
    <source>
        <strain evidence="3 4">NBC122</strain>
    </source>
</reference>
<dbReference type="RefSeq" id="WP_133439820.1">
    <property type="nucleotide sequence ID" value="NZ_CP037954.1"/>
</dbReference>
<name>A0A4P6ZFI7_9FLAO</name>
<accession>A0A4P6ZFI7</accession>
<keyword evidence="4" id="KW-1185">Reference proteome</keyword>
<dbReference type="PROSITE" id="PS51257">
    <property type="entry name" value="PROKAR_LIPOPROTEIN"/>
    <property type="match status" value="1"/>
</dbReference>
<evidence type="ECO:0000313" key="4">
    <source>
        <dbReference type="Proteomes" id="UP000294419"/>
    </source>
</evidence>
<dbReference type="Proteomes" id="UP000294419">
    <property type="component" value="Chromosome"/>
</dbReference>
<proteinExistence type="predicted"/>
<feature type="chain" id="PRO_5020286354" evidence="2">
    <location>
        <begin position="21"/>
        <end position="72"/>
    </location>
</feature>